<protein>
    <submittedName>
        <fullName evidence="1">Uncharacterized protein</fullName>
    </submittedName>
</protein>
<evidence type="ECO:0000313" key="2">
    <source>
        <dbReference type="Proteomes" id="UP000008367"/>
    </source>
</evidence>
<proteinExistence type="predicted"/>
<organism evidence="1 2">
    <name type="scientific">Vibrio harveyi</name>
    <name type="common">Beneckea harveyi</name>
    <dbReference type="NCBI Taxonomy" id="669"/>
    <lineage>
        <taxon>Bacteria</taxon>
        <taxon>Pseudomonadati</taxon>
        <taxon>Pseudomonadota</taxon>
        <taxon>Gammaproteobacteria</taxon>
        <taxon>Vibrionales</taxon>
        <taxon>Vibrionaceae</taxon>
        <taxon>Vibrio</taxon>
    </lineage>
</organism>
<accession>A0A454D2C2</accession>
<dbReference type="Proteomes" id="UP000008367">
    <property type="component" value="Unassembled WGS sequence"/>
</dbReference>
<comment type="caution">
    <text evidence="1">The sequence shown here is derived from an EMBL/GenBank/DDBJ whole genome shotgun (WGS) entry which is preliminary data.</text>
</comment>
<dbReference type="EMBL" id="AJSR01000581">
    <property type="protein sequence ID" value="EKM32780.1"/>
    <property type="molecule type" value="Genomic_DNA"/>
</dbReference>
<name>A0A454D2C2_VIBHA</name>
<evidence type="ECO:0000313" key="1">
    <source>
        <dbReference type="EMBL" id="EKM32780.1"/>
    </source>
</evidence>
<sequence length="18" mass="2048">MVSYLLLGSLLMCYQISL</sequence>
<feature type="non-terminal residue" evidence="1">
    <location>
        <position position="18"/>
    </location>
</feature>
<reference evidence="1 2" key="1">
    <citation type="submission" date="2012-10" db="EMBL/GenBank/DDBJ databases">
        <title>Genome sequence of Vibrio Cholerae HENC-02.</title>
        <authorList>
            <person name="Eppinger M."/>
            <person name="Hasan N.A."/>
            <person name="Sengamalay N."/>
            <person name="Hine E."/>
            <person name="Su Q."/>
            <person name="Daugherty S.C."/>
            <person name="Young S."/>
            <person name="Sadzewicz L."/>
            <person name="Tallon L."/>
            <person name="Cebula T.A."/>
            <person name="Ravel J."/>
            <person name="Colwell R.R."/>
        </authorList>
    </citation>
    <scope>NUCLEOTIDE SEQUENCE [LARGE SCALE GENOMIC DNA]</scope>
    <source>
        <strain evidence="1 2">HENC-02</strain>
    </source>
</reference>
<dbReference type="AlphaFoldDB" id="A0A454D2C2"/>
<gene>
    <name evidence="1" type="ORF">VCHENC02_1692A</name>
</gene>